<gene>
    <name evidence="11" type="ORF">RM538_01680</name>
</gene>
<dbReference type="Gene3D" id="2.170.130.10">
    <property type="entry name" value="TonB-dependent receptor, plug domain"/>
    <property type="match status" value="1"/>
</dbReference>
<evidence type="ECO:0000256" key="5">
    <source>
        <dbReference type="ARBA" id="ARBA00023077"/>
    </source>
</evidence>
<comment type="caution">
    <text evidence="11">The sequence shown here is derived from an EMBL/GenBank/DDBJ whole genome shotgun (WGS) entry which is preliminary data.</text>
</comment>
<sequence length="823" mass="92942">MMKLKDCNMYNITKRLSFLLLFFWLSLPCFAQFSITGKVLSKTDNSSITNAEVFLTTLGISTKTDASGNFSFNNLSEGSYTIAVFSFEYEVIEKVISISENTTVVFELPLLAAQLSEVVITKRKEKIFALKQLRQVEGTAVYAGKKSEVVVVDNLVANLAVNAPRQVYSQVVGLNIYENGDAGLQLNIGGRGLDPNRSANFNIRQNNYDISADVLGYPESYYTPPAEALQEIQIVRGAASLQYGTQFGGLINFKMKRPNPTKKIEWTSRQTLGSYNLITSFNSLSGTVGDFSYYTYFNYKEGDGWRDNSNFSARNYFAHVGYQLSSNTKIEGELTLFNYLAQQAGGLTDVQFNENPSFTNRDRNWFDIDWKVYSLRLEHKFSSKTNASFQVFGLDATRSAVGFRQNRVSQPDDNGARELLVDNFSNWGLEGRVLTRYNLFNDESILLLGSKYYNAENDQRQGPGSDGVGPDFTFQDEEFPNFERQASFTFPNKNLAFFAENVFNISNKFSVTPGIRWEKIKTESEGFFKNIVLDLAGNVILNEEIPDNRTFDRDFFLLGLGTTYKVNKSLEVYANLSQNYRSVTFNDIRIVNPSFVIDENIKDEEGFTMDFGTRGTLNGLLSYDVSVFGLRYDDRLGEVLFEDTDGSIKRKRGNIGDAFIYGLEFFADWNIQKIFFKNSTATRTNFFTNLALTNSEYLASEESNVVGNKVEFIPTINLKTGATFGFKNWLASLQYSYIGEQFTDATNAPQDVNDNQRGIEGSIPAYGVLDFSTSYTYKKWKLEAGVSNLFDESYFTRRATGYPGPGIIPAEPITFYTTLQFKL</sequence>
<dbReference type="Pfam" id="PF00593">
    <property type="entry name" value="TonB_dep_Rec_b-barrel"/>
    <property type="match status" value="1"/>
</dbReference>
<dbReference type="PANTHER" id="PTHR30442">
    <property type="entry name" value="IRON III DICITRATE TRANSPORT PROTEIN FECA"/>
    <property type="match status" value="1"/>
</dbReference>
<comment type="similarity">
    <text evidence="8">Belongs to the TonB-dependent receptor family.</text>
</comment>
<protein>
    <submittedName>
        <fullName evidence="11">TonB-dependent receptor</fullName>
    </submittedName>
</protein>
<evidence type="ECO:0000256" key="6">
    <source>
        <dbReference type="ARBA" id="ARBA00023136"/>
    </source>
</evidence>
<feature type="domain" description="TonB-dependent receptor-like beta-barrel" evidence="10">
    <location>
        <begin position="334"/>
        <end position="789"/>
    </location>
</feature>
<accession>A0ABU2YCC7</accession>
<dbReference type="EMBL" id="JAVRHZ010000001">
    <property type="protein sequence ID" value="MDT0554698.1"/>
    <property type="molecule type" value="Genomic_DNA"/>
</dbReference>
<evidence type="ECO:0000256" key="8">
    <source>
        <dbReference type="PROSITE-ProRule" id="PRU01360"/>
    </source>
</evidence>
<evidence type="ECO:0000313" key="11">
    <source>
        <dbReference type="EMBL" id="MDT0554698.1"/>
    </source>
</evidence>
<name>A0ABU2YCC7_9FLAO</name>
<organism evidence="11 12">
    <name type="scientific">Patiriisocius hiemis</name>
    <dbReference type="NCBI Taxonomy" id="3075604"/>
    <lineage>
        <taxon>Bacteria</taxon>
        <taxon>Pseudomonadati</taxon>
        <taxon>Bacteroidota</taxon>
        <taxon>Flavobacteriia</taxon>
        <taxon>Flavobacteriales</taxon>
        <taxon>Flavobacteriaceae</taxon>
        <taxon>Patiriisocius</taxon>
    </lineage>
</organism>
<evidence type="ECO:0000256" key="1">
    <source>
        <dbReference type="ARBA" id="ARBA00004571"/>
    </source>
</evidence>
<evidence type="ECO:0000256" key="7">
    <source>
        <dbReference type="ARBA" id="ARBA00023237"/>
    </source>
</evidence>
<keyword evidence="4 8" id="KW-0812">Transmembrane</keyword>
<keyword evidence="9" id="KW-0732">Signal</keyword>
<dbReference type="PANTHER" id="PTHR30442:SF0">
    <property type="entry name" value="FE(3+) DICITRATE TRANSPORT PROTEIN FECA"/>
    <property type="match status" value="1"/>
</dbReference>
<comment type="subcellular location">
    <subcellularLocation>
        <location evidence="1 8">Cell outer membrane</location>
        <topology evidence="1 8">Multi-pass membrane protein</topology>
    </subcellularLocation>
</comment>
<keyword evidence="5" id="KW-0798">TonB box</keyword>
<dbReference type="Pfam" id="PF13715">
    <property type="entry name" value="CarbopepD_reg_2"/>
    <property type="match status" value="1"/>
</dbReference>
<evidence type="ECO:0000256" key="4">
    <source>
        <dbReference type="ARBA" id="ARBA00022692"/>
    </source>
</evidence>
<evidence type="ECO:0000256" key="3">
    <source>
        <dbReference type="ARBA" id="ARBA00022452"/>
    </source>
</evidence>
<dbReference type="InterPro" id="IPR008969">
    <property type="entry name" value="CarboxyPept-like_regulatory"/>
</dbReference>
<evidence type="ECO:0000313" key="12">
    <source>
        <dbReference type="Proteomes" id="UP001254488"/>
    </source>
</evidence>
<keyword evidence="12" id="KW-1185">Reference proteome</keyword>
<keyword evidence="7 8" id="KW-0998">Cell outer membrane</keyword>
<feature type="signal peptide" evidence="9">
    <location>
        <begin position="1"/>
        <end position="31"/>
    </location>
</feature>
<keyword evidence="6 8" id="KW-0472">Membrane</keyword>
<keyword evidence="2 8" id="KW-0813">Transport</keyword>
<reference evidence="11 12" key="1">
    <citation type="submission" date="2023-09" db="EMBL/GenBank/DDBJ databases">
        <authorList>
            <person name="Rey-Velasco X."/>
        </authorList>
    </citation>
    <scope>NUCLEOTIDE SEQUENCE [LARGE SCALE GENOMIC DNA]</scope>
    <source>
        <strain evidence="11 12">W242</strain>
    </source>
</reference>
<dbReference type="SUPFAM" id="SSF49464">
    <property type="entry name" value="Carboxypeptidase regulatory domain-like"/>
    <property type="match status" value="1"/>
</dbReference>
<dbReference type="InterPro" id="IPR037066">
    <property type="entry name" value="Plug_dom_sf"/>
</dbReference>
<dbReference type="SUPFAM" id="SSF56935">
    <property type="entry name" value="Porins"/>
    <property type="match status" value="1"/>
</dbReference>
<dbReference type="InterPro" id="IPR036942">
    <property type="entry name" value="Beta-barrel_TonB_sf"/>
</dbReference>
<proteinExistence type="inferred from homology"/>
<dbReference type="Proteomes" id="UP001254488">
    <property type="component" value="Unassembled WGS sequence"/>
</dbReference>
<keyword evidence="3 8" id="KW-1134">Transmembrane beta strand</keyword>
<keyword evidence="11" id="KW-0675">Receptor</keyword>
<dbReference type="PROSITE" id="PS52016">
    <property type="entry name" value="TONB_DEPENDENT_REC_3"/>
    <property type="match status" value="1"/>
</dbReference>
<dbReference type="RefSeq" id="WP_311331657.1">
    <property type="nucleotide sequence ID" value="NZ_JAVRHZ010000001.1"/>
</dbReference>
<dbReference type="Gene3D" id="2.40.170.20">
    <property type="entry name" value="TonB-dependent receptor, beta-barrel domain"/>
    <property type="match status" value="1"/>
</dbReference>
<dbReference type="InterPro" id="IPR039426">
    <property type="entry name" value="TonB-dep_rcpt-like"/>
</dbReference>
<evidence type="ECO:0000256" key="9">
    <source>
        <dbReference type="SAM" id="SignalP"/>
    </source>
</evidence>
<evidence type="ECO:0000256" key="2">
    <source>
        <dbReference type="ARBA" id="ARBA00022448"/>
    </source>
</evidence>
<dbReference type="Gene3D" id="2.60.40.1120">
    <property type="entry name" value="Carboxypeptidase-like, regulatory domain"/>
    <property type="match status" value="1"/>
</dbReference>
<evidence type="ECO:0000259" key="10">
    <source>
        <dbReference type="Pfam" id="PF00593"/>
    </source>
</evidence>
<feature type="chain" id="PRO_5045331776" evidence="9">
    <location>
        <begin position="32"/>
        <end position="823"/>
    </location>
</feature>
<dbReference type="InterPro" id="IPR000531">
    <property type="entry name" value="Beta-barrel_TonB"/>
</dbReference>